<dbReference type="InterPro" id="IPR007709">
    <property type="entry name" value="N-FG_amidohydro"/>
</dbReference>
<evidence type="ECO:0000313" key="1">
    <source>
        <dbReference type="EMBL" id="KFC23363.1"/>
    </source>
</evidence>
<dbReference type="Pfam" id="PF05013">
    <property type="entry name" value="FGase"/>
    <property type="match status" value="1"/>
</dbReference>
<dbReference type="Gene3D" id="3.40.630.40">
    <property type="entry name" value="Zn-dependent exopeptidases"/>
    <property type="match status" value="1"/>
</dbReference>
<name>A0A085BLL8_9FLAO</name>
<accession>A0A085BLL8</accession>
<sequence>MEIFKIIEPKTSKVPIIISVPHAGTFIPEDIKSKMNSELSDKLDDTDWFIDKLYGFATDLGITIITANYSRWVVDLNRNPENQPLYNDGRVITDVVTVTDFNGNQIYKDNYIPDSQEVARRVELFHKPYHEKLDELLQQTKAEFGKVLLFDAHSIRKSVPGIRSEDFPDLILGDNDETSASPELIEATIDSLQNKGYEFSHNHPFKGGYITRSFGKPEENIHALQLEMCKTNYMDTSEMSYDETNAERIQLVLKETLVNLIEQMKFI</sequence>
<protein>
    <submittedName>
        <fullName evidence="1">N-formylglutamate deformylase</fullName>
    </submittedName>
</protein>
<organism evidence="1 2">
    <name type="scientific">Epilithonimonas lactis</name>
    <dbReference type="NCBI Taxonomy" id="421072"/>
    <lineage>
        <taxon>Bacteria</taxon>
        <taxon>Pseudomonadati</taxon>
        <taxon>Bacteroidota</taxon>
        <taxon>Flavobacteriia</taxon>
        <taxon>Flavobacteriales</taxon>
        <taxon>Weeksellaceae</taxon>
        <taxon>Chryseobacterium group</taxon>
        <taxon>Epilithonimonas</taxon>
    </lineage>
</organism>
<dbReference type="RefSeq" id="WP_051879805.1">
    <property type="nucleotide sequence ID" value="NZ_FOFI01000002.1"/>
</dbReference>
<keyword evidence="2" id="KW-1185">Reference proteome</keyword>
<proteinExistence type="predicted"/>
<dbReference type="SUPFAM" id="SSF53187">
    <property type="entry name" value="Zn-dependent exopeptidases"/>
    <property type="match status" value="1"/>
</dbReference>
<dbReference type="EMBL" id="JPLY01000001">
    <property type="protein sequence ID" value="KFC23363.1"/>
    <property type="molecule type" value="Genomic_DNA"/>
</dbReference>
<dbReference type="eggNOG" id="COG3741">
    <property type="taxonomic scope" value="Bacteria"/>
</dbReference>
<comment type="caution">
    <text evidence="1">The sequence shown here is derived from an EMBL/GenBank/DDBJ whole genome shotgun (WGS) entry which is preliminary data.</text>
</comment>
<gene>
    <name evidence="1" type="ORF">IO89_01910</name>
</gene>
<dbReference type="Proteomes" id="UP000028623">
    <property type="component" value="Unassembled WGS sequence"/>
</dbReference>
<dbReference type="AlphaFoldDB" id="A0A085BLL8"/>
<reference evidence="1 2" key="1">
    <citation type="submission" date="2014-07" db="EMBL/GenBank/DDBJ databases">
        <title>Epilithonimonas lactis LMG 22401 Genome.</title>
        <authorList>
            <person name="Pipes S.E."/>
            <person name="Stropko S.J."/>
        </authorList>
    </citation>
    <scope>NUCLEOTIDE SEQUENCE [LARGE SCALE GENOMIC DNA]</scope>
    <source>
        <strain evidence="1 2">LMG 24401</strain>
    </source>
</reference>
<dbReference type="OrthoDB" id="8716700at2"/>
<dbReference type="STRING" id="421072.SAMN04488097_1342"/>
<evidence type="ECO:0000313" key="2">
    <source>
        <dbReference type="Proteomes" id="UP000028623"/>
    </source>
</evidence>